<accession>A0A8K0UN13</accession>
<comment type="caution">
    <text evidence="3">The sequence shown here is derived from an EMBL/GenBank/DDBJ whole genome shotgun (WGS) entry which is preliminary data.</text>
</comment>
<keyword evidence="2" id="KW-0812">Transmembrane</keyword>
<feature type="region of interest" description="Disordered" evidence="1">
    <location>
        <begin position="478"/>
        <end position="503"/>
    </location>
</feature>
<keyword evidence="2" id="KW-1133">Transmembrane helix</keyword>
<feature type="region of interest" description="Disordered" evidence="1">
    <location>
        <begin position="302"/>
        <end position="325"/>
    </location>
</feature>
<proteinExistence type="predicted"/>
<keyword evidence="2" id="KW-0472">Membrane</keyword>
<feature type="transmembrane region" description="Helical" evidence="2">
    <location>
        <begin position="114"/>
        <end position="138"/>
    </location>
</feature>
<dbReference type="EMBL" id="JAEVFJ010000018">
    <property type="protein sequence ID" value="KAH8099735.1"/>
    <property type="molecule type" value="Genomic_DNA"/>
</dbReference>
<dbReference type="AlphaFoldDB" id="A0A8K0UN13"/>
<feature type="compositionally biased region" description="Polar residues" evidence="1">
    <location>
        <begin position="403"/>
        <end position="421"/>
    </location>
</feature>
<feature type="transmembrane region" description="Helical" evidence="2">
    <location>
        <begin position="31"/>
        <end position="56"/>
    </location>
</feature>
<organism evidence="3 4">
    <name type="scientific">Cristinia sonorae</name>
    <dbReference type="NCBI Taxonomy" id="1940300"/>
    <lineage>
        <taxon>Eukaryota</taxon>
        <taxon>Fungi</taxon>
        <taxon>Dikarya</taxon>
        <taxon>Basidiomycota</taxon>
        <taxon>Agaricomycotina</taxon>
        <taxon>Agaricomycetes</taxon>
        <taxon>Agaricomycetidae</taxon>
        <taxon>Agaricales</taxon>
        <taxon>Pleurotineae</taxon>
        <taxon>Stephanosporaceae</taxon>
        <taxon>Cristinia</taxon>
    </lineage>
</organism>
<feature type="transmembrane region" description="Helical" evidence="2">
    <location>
        <begin position="150"/>
        <end position="169"/>
    </location>
</feature>
<evidence type="ECO:0000313" key="4">
    <source>
        <dbReference type="Proteomes" id="UP000813824"/>
    </source>
</evidence>
<keyword evidence="4" id="KW-1185">Reference proteome</keyword>
<feature type="transmembrane region" description="Helical" evidence="2">
    <location>
        <begin position="68"/>
        <end position="87"/>
    </location>
</feature>
<dbReference type="OrthoDB" id="3051530at2759"/>
<reference evidence="3" key="1">
    <citation type="journal article" date="2021" name="New Phytol.">
        <title>Evolutionary innovations through gain and loss of genes in the ectomycorrhizal Boletales.</title>
        <authorList>
            <person name="Wu G."/>
            <person name="Miyauchi S."/>
            <person name="Morin E."/>
            <person name="Kuo A."/>
            <person name="Drula E."/>
            <person name="Varga T."/>
            <person name="Kohler A."/>
            <person name="Feng B."/>
            <person name="Cao Y."/>
            <person name="Lipzen A."/>
            <person name="Daum C."/>
            <person name="Hundley H."/>
            <person name="Pangilinan J."/>
            <person name="Johnson J."/>
            <person name="Barry K."/>
            <person name="LaButti K."/>
            <person name="Ng V."/>
            <person name="Ahrendt S."/>
            <person name="Min B."/>
            <person name="Choi I.G."/>
            <person name="Park H."/>
            <person name="Plett J.M."/>
            <person name="Magnuson J."/>
            <person name="Spatafora J.W."/>
            <person name="Nagy L.G."/>
            <person name="Henrissat B."/>
            <person name="Grigoriev I.V."/>
            <person name="Yang Z.L."/>
            <person name="Xu J."/>
            <person name="Martin F.M."/>
        </authorList>
    </citation>
    <scope>NUCLEOTIDE SEQUENCE</scope>
    <source>
        <strain evidence="3">KKN 215</strain>
    </source>
</reference>
<feature type="transmembrane region" description="Helical" evidence="2">
    <location>
        <begin position="237"/>
        <end position="262"/>
    </location>
</feature>
<protein>
    <submittedName>
        <fullName evidence="3">Uncharacterized protein</fullName>
    </submittedName>
</protein>
<evidence type="ECO:0000313" key="3">
    <source>
        <dbReference type="EMBL" id="KAH8099735.1"/>
    </source>
</evidence>
<gene>
    <name evidence="3" type="ORF">BXZ70DRAFT_940895</name>
</gene>
<evidence type="ECO:0000256" key="1">
    <source>
        <dbReference type="SAM" id="MobiDB-lite"/>
    </source>
</evidence>
<feature type="region of interest" description="Disordered" evidence="1">
    <location>
        <begin position="347"/>
        <end position="429"/>
    </location>
</feature>
<feature type="transmembrane region" description="Helical" evidence="2">
    <location>
        <begin position="189"/>
        <end position="216"/>
    </location>
</feature>
<sequence>MVIPPPPPSFLSHSRGHGADSWYNLLGANPIALIVACFTLNTIGQAVIILLIATLLLSPNVRQRNATLVNLLVVTVICSVTPALLFYTNQYTNPHPPRGLCMLQAILKHGTDPMFVVASLALVIEFLQGTDLVVISMVTRKYMTSMRLICAPYATFVVFASVAAGLGGSHPQTVIHHRNELYCKVNMVVFSRIIEGFTLIVVAATISLEAYTIVKLRRTWYGVRRAKSSTLFTLSQTFRIAGFTVLQLNYIILSVIDFYFSSVGTHVVPIVYEALMPLGTFLIFGTAMDCLNVWMCWKRPSGPPTSDDKPPLPTARDPTTDTPSPVINVAFRLSLIPGYKTPSDFMTISDAPVPSTRRQTLQSTVSRGAAVKTPSILRNGGDGLSTASSGDQPPPSARRSMRWTLSSGNPARQSRSTNAPSELSRGDAGTLASSVVRVPSSPRAPPKAFIPPISTSSVISSPSPPSAYIPVPDAATRIPEPPPKSKPAVAVTPTTASIPVPPAPEQRGHCASFVLTLSLPPSGFSLDF</sequence>
<feature type="compositionally biased region" description="Polar residues" evidence="1">
    <location>
        <begin position="356"/>
        <end position="366"/>
    </location>
</feature>
<evidence type="ECO:0000256" key="2">
    <source>
        <dbReference type="SAM" id="Phobius"/>
    </source>
</evidence>
<dbReference type="Proteomes" id="UP000813824">
    <property type="component" value="Unassembled WGS sequence"/>
</dbReference>
<feature type="transmembrane region" description="Helical" evidence="2">
    <location>
        <begin position="274"/>
        <end position="297"/>
    </location>
</feature>
<name>A0A8K0UN13_9AGAR</name>